<sequence length="51" mass="5622">MMKQTAEMNVNVNGHRGCRMLEKDKSLDWKQVMADKDPNLTVAVMVEGGGG</sequence>
<keyword evidence="2" id="KW-1185">Reference proteome</keyword>
<gene>
    <name evidence="1" type="ORF">HanXRQr2_Chr04g0144191</name>
</gene>
<protein>
    <submittedName>
        <fullName evidence="1">Uncharacterized protein</fullName>
    </submittedName>
</protein>
<dbReference type="Proteomes" id="UP000215914">
    <property type="component" value="Unassembled WGS sequence"/>
</dbReference>
<evidence type="ECO:0000313" key="1">
    <source>
        <dbReference type="EMBL" id="KAF5808336.1"/>
    </source>
</evidence>
<organism evidence="1 2">
    <name type="scientific">Helianthus annuus</name>
    <name type="common">Common sunflower</name>
    <dbReference type="NCBI Taxonomy" id="4232"/>
    <lineage>
        <taxon>Eukaryota</taxon>
        <taxon>Viridiplantae</taxon>
        <taxon>Streptophyta</taxon>
        <taxon>Embryophyta</taxon>
        <taxon>Tracheophyta</taxon>
        <taxon>Spermatophyta</taxon>
        <taxon>Magnoliopsida</taxon>
        <taxon>eudicotyledons</taxon>
        <taxon>Gunneridae</taxon>
        <taxon>Pentapetalae</taxon>
        <taxon>asterids</taxon>
        <taxon>campanulids</taxon>
        <taxon>Asterales</taxon>
        <taxon>Asteraceae</taxon>
        <taxon>Asteroideae</taxon>
        <taxon>Heliantheae alliance</taxon>
        <taxon>Heliantheae</taxon>
        <taxon>Helianthus</taxon>
    </lineage>
</organism>
<dbReference type="EMBL" id="MNCJ02000319">
    <property type="protein sequence ID" value="KAF5808336.1"/>
    <property type="molecule type" value="Genomic_DNA"/>
</dbReference>
<proteinExistence type="predicted"/>
<accession>A0A9K3J4P0</accession>
<dbReference type="Gramene" id="mRNA:HanXRQr2_Chr04g0144191">
    <property type="protein sequence ID" value="mRNA:HanXRQr2_Chr04g0144191"/>
    <property type="gene ID" value="HanXRQr2_Chr04g0144191"/>
</dbReference>
<comment type="caution">
    <text evidence="1">The sequence shown here is derived from an EMBL/GenBank/DDBJ whole genome shotgun (WGS) entry which is preliminary data.</text>
</comment>
<dbReference type="AlphaFoldDB" id="A0A9K3J4P0"/>
<name>A0A9K3J4P0_HELAN</name>
<reference evidence="1" key="1">
    <citation type="journal article" date="2017" name="Nature">
        <title>The sunflower genome provides insights into oil metabolism, flowering and Asterid evolution.</title>
        <authorList>
            <person name="Badouin H."/>
            <person name="Gouzy J."/>
            <person name="Grassa C.J."/>
            <person name="Murat F."/>
            <person name="Staton S.E."/>
            <person name="Cottret L."/>
            <person name="Lelandais-Briere C."/>
            <person name="Owens G.L."/>
            <person name="Carrere S."/>
            <person name="Mayjonade B."/>
            <person name="Legrand L."/>
            <person name="Gill N."/>
            <person name="Kane N.C."/>
            <person name="Bowers J.E."/>
            <person name="Hubner S."/>
            <person name="Bellec A."/>
            <person name="Berard A."/>
            <person name="Berges H."/>
            <person name="Blanchet N."/>
            <person name="Boniface M.C."/>
            <person name="Brunel D."/>
            <person name="Catrice O."/>
            <person name="Chaidir N."/>
            <person name="Claudel C."/>
            <person name="Donnadieu C."/>
            <person name="Faraut T."/>
            <person name="Fievet G."/>
            <person name="Helmstetter N."/>
            <person name="King M."/>
            <person name="Knapp S.J."/>
            <person name="Lai Z."/>
            <person name="Le Paslier M.C."/>
            <person name="Lippi Y."/>
            <person name="Lorenzon L."/>
            <person name="Mandel J.R."/>
            <person name="Marage G."/>
            <person name="Marchand G."/>
            <person name="Marquand E."/>
            <person name="Bret-Mestries E."/>
            <person name="Morien E."/>
            <person name="Nambeesan S."/>
            <person name="Nguyen T."/>
            <person name="Pegot-Espagnet P."/>
            <person name="Pouilly N."/>
            <person name="Raftis F."/>
            <person name="Sallet E."/>
            <person name="Schiex T."/>
            <person name="Thomas J."/>
            <person name="Vandecasteele C."/>
            <person name="Vares D."/>
            <person name="Vear F."/>
            <person name="Vautrin S."/>
            <person name="Crespi M."/>
            <person name="Mangin B."/>
            <person name="Burke J.M."/>
            <person name="Salse J."/>
            <person name="Munos S."/>
            <person name="Vincourt P."/>
            <person name="Rieseberg L.H."/>
            <person name="Langlade N.B."/>
        </authorList>
    </citation>
    <scope>NUCLEOTIDE SEQUENCE</scope>
    <source>
        <tissue evidence="1">Leaves</tissue>
    </source>
</reference>
<evidence type="ECO:0000313" key="2">
    <source>
        <dbReference type="Proteomes" id="UP000215914"/>
    </source>
</evidence>
<reference evidence="1" key="2">
    <citation type="submission" date="2020-06" db="EMBL/GenBank/DDBJ databases">
        <title>Helianthus annuus Genome sequencing and assembly Release 2.</title>
        <authorList>
            <person name="Gouzy J."/>
            <person name="Langlade N."/>
            <person name="Munos S."/>
        </authorList>
    </citation>
    <scope>NUCLEOTIDE SEQUENCE</scope>
    <source>
        <tissue evidence="1">Leaves</tissue>
    </source>
</reference>